<comment type="similarity">
    <text evidence="2 5">Belongs to the glycosyl hydrolase 47 family.</text>
</comment>
<reference evidence="6 7" key="1">
    <citation type="journal article" date="2016" name="Nat. Commun.">
        <title>Extremotolerant tardigrade genome and improved radiotolerance of human cultured cells by tardigrade-unique protein.</title>
        <authorList>
            <person name="Hashimoto T."/>
            <person name="Horikawa D.D."/>
            <person name="Saito Y."/>
            <person name="Kuwahara H."/>
            <person name="Kozuka-Hata H."/>
            <person name="Shin-I T."/>
            <person name="Minakuchi Y."/>
            <person name="Ohishi K."/>
            <person name="Motoyama A."/>
            <person name="Aizu T."/>
            <person name="Enomoto A."/>
            <person name="Kondo K."/>
            <person name="Tanaka S."/>
            <person name="Hara Y."/>
            <person name="Koshikawa S."/>
            <person name="Sagara H."/>
            <person name="Miura T."/>
            <person name="Yokobori S."/>
            <person name="Miyagawa K."/>
            <person name="Suzuki Y."/>
            <person name="Kubo T."/>
            <person name="Oyama M."/>
            <person name="Kohara Y."/>
            <person name="Fujiyama A."/>
            <person name="Arakawa K."/>
            <person name="Katayama T."/>
            <person name="Toyoda A."/>
            <person name="Kunieda T."/>
        </authorList>
    </citation>
    <scope>NUCLEOTIDE SEQUENCE [LARGE SCALE GENOMIC DNA]</scope>
    <source>
        <strain evidence="6 7">YOKOZUNA-1</strain>
    </source>
</reference>
<comment type="caution">
    <text evidence="6">The sequence shown here is derived from an EMBL/GenBank/DDBJ whole genome shotgun (WGS) entry which is preliminary data.</text>
</comment>
<dbReference type="GO" id="GO:0016020">
    <property type="term" value="C:membrane"/>
    <property type="evidence" value="ECO:0007669"/>
    <property type="project" value="InterPro"/>
</dbReference>
<dbReference type="InterPro" id="IPR012341">
    <property type="entry name" value="6hp_glycosidase-like_sf"/>
</dbReference>
<evidence type="ECO:0000256" key="1">
    <source>
        <dbReference type="ARBA" id="ARBA00004240"/>
    </source>
</evidence>
<dbReference type="GO" id="GO:0005975">
    <property type="term" value="P:carbohydrate metabolic process"/>
    <property type="evidence" value="ECO:0007669"/>
    <property type="project" value="InterPro"/>
</dbReference>
<dbReference type="GO" id="GO:1904380">
    <property type="term" value="P:endoplasmic reticulum mannose trimming"/>
    <property type="evidence" value="ECO:0007669"/>
    <property type="project" value="InterPro"/>
</dbReference>
<accession>A0A1D1VGM2</accession>
<evidence type="ECO:0000256" key="3">
    <source>
        <dbReference type="ARBA" id="ARBA00022824"/>
    </source>
</evidence>
<dbReference type="PRINTS" id="PR00747">
    <property type="entry name" value="GLYHDRLASE47"/>
</dbReference>
<dbReference type="PANTHER" id="PTHR45679">
    <property type="entry name" value="ER DEGRADATION-ENHANCING ALPHA-MANNOSIDASE-LIKE PROTEIN 2"/>
    <property type="match status" value="1"/>
</dbReference>
<dbReference type="GO" id="GO:0005509">
    <property type="term" value="F:calcium ion binding"/>
    <property type="evidence" value="ECO:0007669"/>
    <property type="project" value="InterPro"/>
</dbReference>
<keyword evidence="5" id="KW-0326">Glycosidase</keyword>
<evidence type="ECO:0000313" key="6">
    <source>
        <dbReference type="EMBL" id="GAU98053.1"/>
    </source>
</evidence>
<keyword evidence="5" id="KW-0378">Hydrolase</keyword>
<evidence type="ECO:0000256" key="4">
    <source>
        <dbReference type="ARBA" id="ARBA00023180"/>
    </source>
</evidence>
<dbReference type="STRING" id="947166.A0A1D1VGM2"/>
<dbReference type="OrthoDB" id="8118055at2759"/>
<dbReference type="PANTHER" id="PTHR45679:SF6">
    <property type="entry name" value="ER DEGRADATION-ENHANCING ALPHA-MANNOSIDASE-LIKE PROTEIN 2"/>
    <property type="match status" value="1"/>
</dbReference>
<dbReference type="Proteomes" id="UP000186922">
    <property type="component" value="Unassembled WGS sequence"/>
</dbReference>
<dbReference type="GO" id="GO:0004571">
    <property type="term" value="F:mannosyl-oligosaccharide 1,2-alpha-mannosidase activity"/>
    <property type="evidence" value="ECO:0007669"/>
    <property type="project" value="InterPro"/>
</dbReference>
<dbReference type="InterPro" id="IPR001382">
    <property type="entry name" value="Glyco_hydro_47"/>
</dbReference>
<dbReference type="EC" id="3.2.1.-" evidence="5"/>
<dbReference type="SUPFAM" id="SSF48225">
    <property type="entry name" value="Seven-hairpin glycosidases"/>
    <property type="match status" value="1"/>
</dbReference>
<name>A0A1D1VGM2_RAMVA</name>
<dbReference type="AlphaFoldDB" id="A0A1D1VGM2"/>
<evidence type="ECO:0000256" key="2">
    <source>
        <dbReference type="ARBA" id="ARBA00007658"/>
    </source>
</evidence>
<organism evidence="6 7">
    <name type="scientific">Ramazzottius varieornatus</name>
    <name type="common">Water bear</name>
    <name type="synonym">Tardigrade</name>
    <dbReference type="NCBI Taxonomy" id="947166"/>
    <lineage>
        <taxon>Eukaryota</taxon>
        <taxon>Metazoa</taxon>
        <taxon>Ecdysozoa</taxon>
        <taxon>Tardigrada</taxon>
        <taxon>Eutardigrada</taxon>
        <taxon>Parachela</taxon>
        <taxon>Hypsibioidea</taxon>
        <taxon>Ramazzottiidae</taxon>
        <taxon>Ramazzottius</taxon>
    </lineage>
</organism>
<evidence type="ECO:0000256" key="5">
    <source>
        <dbReference type="RuleBase" id="RU361193"/>
    </source>
</evidence>
<gene>
    <name evidence="6" type="primary">RvY_09252</name>
    <name evidence="6" type="synonym">RvY_09252.2</name>
    <name evidence="6" type="ORF">RvY_09252-2</name>
</gene>
<evidence type="ECO:0000313" key="7">
    <source>
        <dbReference type="Proteomes" id="UP000186922"/>
    </source>
</evidence>
<dbReference type="Gene3D" id="1.50.10.10">
    <property type="match status" value="1"/>
</dbReference>
<keyword evidence="7" id="KW-1185">Reference proteome</keyword>
<dbReference type="Pfam" id="PF01532">
    <property type="entry name" value="Glyco_hydro_47"/>
    <property type="match status" value="1"/>
</dbReference>
<sequence>MVMVSDSLRQYRRSSVPLFLILSSFCVPRADGYIKFDRQRQEHYRHRVEKMFYHAYDSYLHNAFPYDELRPLTCNGVDTWGSYSLTLIDALDTLAVMGNYTEFRRVTNHLTSTLRFDKDVDVSVFETNIRVVGGLLAAHLMAHRIEMQVEAEWPCSGRLLQLAEDAAQRLLPAFNTNTGMPYGTVNLIHGVPKEETPVTCTAGVATFVLEFGVLSRLTGNPLYEDVAMRAVRAMWSTRTKFGLLGNHIDVQTGQWKALDAGIGAGVDSMFEYLAKGAAAFQSPELMAILLGLSRNLFLHNLSAVVPRQGLVFCY</sequence>
<comment type="subcellular location">
    <subcellularLocation>
        <location evidence="1">Endoplasmic reticulum</location>
    </subcellularLocation>
</comment>
<proteinExistence type="inferred from homology"/>
<keyword evidence="3" id="KW-0256">Endoplasmic reticulum</keyword>
<protein>
    <recommendedName>
        <fullName evidence="5">alpha-1,2-Mannosidase</fullName>
        <ecNumber evidence="5">3.2.1.-</ecNumber>
    </recommendedName>
</protein>
<dbReference type="InterPro" id="IPR044674">
    <property type="entry name" value="EDEM1/2/3"/>
</dbReference>
<dbReference type="EMBL" id="BDGG01000004">
    <property type="protein sequence ID" value="GAU98053.1"/>
    <property type="molecule type" value="Genomic_DNA"/>
</dbReference>
<dbReference type="GO" id="GO:0044322">
    <property type="term" value="C:endoplasmic reticulum quality control compartment"/>
    <property type="evidence" value="ECO:0007669"/>
    <property type="project" value="GOC"/>
</dbReference>
<keyword evidence="4" id="KW-0325">Glycoprotein</keyword>
<dbReference type="InterPro" id="IPR036026">
    <property type="entry name" value="Seven-hairpin_glycosidases"/>
</dbReference>